<name>A0AAC8Q8F9_9BACT</name>
<dbReference type="EMBL" id="CP011509">
    <property type="protein sequence ID" value="AKJ02992.1"/>
    <property type="molecule type" value="Genomic_DNA"/>
</dbReference>
<evidence type="ECO:0000313" key="13">
    <source>
        <dbReference type="EMBL" id="AKJ02992.1"/>
    </source>
</evidence>
<dbReference type="Pfam" id="PF00809">
    <property type="entry name" value="Pterin_bind"/>
    <property type="match status" value="1"/>
</dbReference>
<dbReference type="InterPro" id="IPR006390">
    <property type="entry name" value="DHP_synth_dom"/>
</dbReference>
<dbReference type="InterPro" id="IPR045031">
    <property type="entry name" value="DHP_synth-like"/>
</dbReference>
<keyword evidence="7" id="KW-0808">Transferase</keyword>
<dbReference type="KEGG" id="age:AA314_04618"/>
<evidence type="ECO:0000256" key="6">
    <source>
        <dbReference type="ARBA" id="ARBA00016919"/>
    </source>
</evidence>
<dbReference type="GO" id="GO:0004156">
    <property type="term" value="F:dihydropteroate synthase activity"/>
    <property type="evidence" value="ECO:0007669"/>
    <property type="project" value="UniProtKB-EC"/>
</dbReference>
<evidence type="ECO:0000256" key="4">
    <source>
        <dbReference type="ARBA" id="ARBA00009503"/>
    </source>
</evidence>
<dbReference type="GO" id="GO:0046654">
    <property type="term" value="P:tetrahydrofolate biosynthetic process"/>
    <property type="evidence" value="ECO:0007669"/>
    <property type="project" value="TreeGrafter"/>
</dbReference>
<evidence type="ECO:0000256" key="9">
    <source>
        <dbReference type="ARBA" id="ARBA00022842"/>
    </source>
</evidence>
<keyword evidence="10" id="KW-0289">Folate biosynthesis</keyword>
<gene>
    <name evidence="13" type="ORF">AA314_04618</name>
    <name evidence="14" type="ORF">ATI61_113178</name>
</gene>
<dbReference type="NCBIfam" id="TIGR01496">
    <property type="entry name" value="DHPS"/>
    <property type="match status" value="1"/>
</dbReference>
<evidence type="ECO:0000313" key="14">
    <source>
        <dbReference type="EMBL" id="REG25114.1"/>
    </source>
</evidence>
<dbReference type="GO" id="GO:0046656">
    <property type="term" value="P:folic acid biosynthetic process"/>
    <property type="evidence" value="ECO:0007669"/>
    <property type="project" value="UniProtKB-KW"/>
</dbReference>
<dbReference type="InterPro" id="IPR011005">
    <property type="entry name" value="Dihydropteroate_synth-like_sf"/>
</dbReference>
<dbReference type="Gene3D" id="3.20.20.20">
    <property type="entry name" value="Dihydropteroate synthase-like"/>
    <property type="match status" value="1"/>
</dbReference>
<dbReference type="PROSITE" id="PS50972">
    <property type="entry name" value="PTERIN_BINDING"/>
    <property type="match status" value="1"/>
</dbReference>
<dbReference type="PROSITE" id="PS00793">
    <property type="entry name" value="DHPS_2"/>
    <property type="match status" value="1"/>
</dbReference>
<comment type="catalytic activity">
    <reaction evidence="1">
        <text>(7,8-dihydropterin-6-yl)methyl diphosphate + 4-aminobenzoate = 7,8-dihydropteroate + diphosphate</text>
        <dbReference type="Rhea" id="RHEA:19949"/>
        <dbReference type="ChEBI" id="CHEBI:17836"/>
        <dbReference type="ChEBI" id="CHEBI:17839"/>
        <dbReference type="ChEBI" id="CHEBI:33019"/>
        <dbReference type="ChEBI" id="CHEBI:72950"/>
        <dbReference type="EC" id="2.5.1.15"/>
    </reaction>
</comment>
<dbReference type="PANTHER" id="PTHR20941">
    <property type="entry name" value="FOLATE SYNTHESIS PROTEINS"/>
    <property type="match status" value="1"/>
</dbReference>
<evidence type="ECO:0000256" key="11">
    <source>
        <dbReference type="ARBA" id="ARBA00030193"/>
    </source>
</evidence>
<dbReference type="FunFam" id="3.20.20.20:FF:000006">
    <property type="entry name" value="Dihydropteroate synthase"/>
    <property type="match status" value="1"/>
</dbReference>
<proteinExistence type="inferred from homology"/>
<keyword evidence="9" id="KW-0460">Magnesium</keyword>
<evidence type="ECO:0000256" key="2">
    <source>
        <dbReference type="ARBA" id="ARBA00001946"/>
    </source>
</evidence>
<dbReference type="GO" id="GO:0046872">
    <property type="term" value="F:metal ion binding"/>
    <property type="evidence" value="ECO:0007669"/>
    <property type="project" value="UniProtKB-KW"/>
</dbReference>
<accession>A0AAC8Q8F9</accession>
<evidence type="ECO:0000256" key="3">
    <source>
        <dbReference type="ARBA" id="ARBA00004763"/>
    </source>
</evidence>
<evidence type="ECO:0000256" key="10">
    <source>
        <dbReference type="ARBA" id="ARBA00022909"/>
    </source>
</evidence>
<dbReference type="Proteomes" id="UP000256345">
    <property type="component" value="Unassembled WGS sequence"/>
</dbReference>
<comment type="cofactor">
    <cofactor evidence="2">
        <name>Mg(2+)</name>
        <dbReference type="ChEBI" id="CHEBI:18420"/>
    </cofactor>
</comment>
<evidence type="ECO:0000256" key="8">
    <source>
        <dbReference type="ARBA" id="ARBA00022723"/>
    </source>
</evidence>
<evidence type="ECO:0000256" key="5">
    <source>
        <dbReference type="ARBA" id="ARBA00012458"/>
    </source>
</evidence>
<dbReference type="EC" id="2.5.1.15" evidence="5"/>
<reference evidence="14 16" key="2">
    <citation type="submission" date="2018-08" db="EMBL/GenBank/DDBJ databases">
        <title>Genomic Encyclopedia of Archaeal and Bacterial Type Strains, Phase II (KMG-II): from individual species to whole genera.</title>
        <authorList>
            <person name="Goeker M."/>
        </authorList>
    </citation>
    <scope>NUCLEOTIDE SEQUENCE [LARGE SCALE GENOMIC DNA]</scope>
    <source>
        <strain evidence="14 16">DSM 2261</strain>
    </source>
</reference>
<dbReference type="PROSITE" id="PS00792">
    <property type="entry name" value="DHPS_1"/>
    <property type="match status" value="1"/>
</dbReference>
<organism evidence="13 15">
    <name type="scientific">Archangium gephyra</name>
    <dbReference type="NCBI Taxonomy" id="48"/>
    <lineage>
        <taxon>Bacteria</taxon>
        <taxon>Pseudomonadati</taxon>
        <taxon>Myxococcota</taxon>
        <taxon>Myxococcia</taxon>
        <taxon>Myxococcales</taxon>
        <taxon>Cystobacterineae</taxon>
        <taxon>Archangiaceae</taxon>
        <taxon>Archangium</taxon>
    </lineage>
</organism>
<sequence length="416" mass="43849">MIRARPVRVDRPADLEPAFLRMGLPTPAREYLLEKLPALHVLLTGLEREQGRFLAGLFSASEAPGREEYPSWVAGDLRVRPGTGLLSGRKEQFERVVAAAKERPELAGLAGALTRVLEASAPPAPLVLGSRTFTFGARTHVMGVVNVTPDSFSDGGRYFGTEAAVAHGLRLAEAGADVLDVGGESTRPGSPPVSVEEEVARIVPVLEGLRARTDVPLSVDTTKAAVAREALKAGAVLVNDISGFHFDPELPRVTAEAGAACCLMHIQGTPQTMQKDPHYEDVVDEVLTFLEEGVERAVAAGVPRGRVLLDPGIGFGKTLGHNLFLLRRLDELRVLGLPLLVGTSRKSFLGKLTGGKPADERLAATLGSVAAMAAAGDADFVRVHDVAEVKDALAVADALRVALDGGALYQPGKVGG</sequence>
<evidence type="ECO:0000313" key="16">
    <source>
        <dbReference type="Proteomes" id="UP000256345"/>
    </source>
</evidence>
<dbReference type="GO" id="GO:0005829">
    <property type="term" value="C:cytosol"/>
    <property type="evidence" value="ECO:0007669"/>
    <property type="project" value="TreeGrafter"/>
</dbReference>
<keyword evidence="8" id="KW-0479">Metal-binding</keyword>
<feature type="domain" description="Pterin-binding" evidence="12">
    <location>
        <begin position="139"/>
        <end position="394"/>
    </location>
</feature>
<dbReference type="PANTHER" id="PTHR20941:SF1">
    <property type="entry name" value="FOLIC ACID SYNTHESIS PROTEIN FOL1"/>
    <property type="match status" value="1"/>
</dbReference>
<evidence type="ECO:0000256" key="7">
    <source>
        <dbReference type="ARBA" id="ARBA00022679"/>
    </source>
</evidence>
<dbReference type="RefSeq" id="WP_075335953.1">
    <property type="nucleotide sequence ID" value="NZ_CP011509.1"/>
</dbReference>
<comment type="similarity">
    <text evidence="4">Belongs to the DHPS family.</text>
</comment>
<keyword evidence="16" id="KW-1185">Reference proteome</keyword>
<evidence type="ECO:0000313" key="15">
    <source>
        <dbReference type="Proteomes" id="UP000035579"/>
    </source>
</evidence>
<comment type="pathway">
    <text evidence="3">Cofactor biosynthesis; tetrahydrofolate biosynthesis; 7,8-dihydrofolate from 2-amino-4-hydroxy-6-hydroxymethyl-7,8-dihydropteridine diphosphate and 4-aminobenzoate: step 1/2.</text>
</comment>
<reference evidence="13 15" key="1">
    <citation type="submission" date="2015-05" db="EMBL/GenBank/DDBJ databases">
        <title>Genome assembly of Archangium gephyra DSM 2261.</title>
        <authorList>
            <person name="Sharma G."/>
            <person name="Subramanian S."/>
        </authorList>
    </citation>
    <scope>NUCLEOTIDE SEQUENCE [LARGE SCALE GENOMIC DNA]</scope>
    <source>
        <strain evidence="13 15">DSM 2261</strain>
    </source>
</reference>
<dbReference type="InterPro" id="IPR000489">
    <property type="entry name" value="Pterin-binding_dom"/>
</dbReference>
<dbReference type="SUPFAM" id="SSF51717">
    <property type="entry name" value="Dihydropteroate synthetase-like"/>
    <property type="match status" value="1"/>
</dbReference>
<evidence type="ECO:0000256" key="1">
    <source>
        <dbReference type="ARBA" id="ARBA00000012"/>
    </source>
</evidence>
<protein>
    <recommendedName>
        <fullName evidence="6">Dihydropteroate synthase</fullName>
        <ecNumber evidence="5">2.5.1.15</ecNumber>
    </recommendedName>
    <alternativeName>
        <fullName evidence="11">Dihydropteroate pyrophosphorylase</fullName>
    </alternativeName>
</protein>
<dbReference type="Proteomes" id="UP000035579">
    <property type="component" value="Chromosome"/>
</dbReference>
<evidence type="ECO:0000259" key="12">
    <source>
        <dbReference type="PROSITE" id="PS50972"/>
    </source>
</evidence>
<dbReference type="CDD" id="cd00739">
    <property type="entry name" value="DHPS"/>
    <property type="match status" value="1"/>
</dbReference>
<dbReference type="EMBL" id="QUMU01000013">
    <property type="protein sequence ID" value="REG25114.1"/>
    <property type="molecule type" value="Genomic_DNA"/>
</dbReference>
<dbReference type="AlphaFoldDB" id="A0AAC8Q8F9"/>